<feature type="compositionally biased region" description="Low complexity" evidence="7">
    <location>
        <begin position="781"/>
        <end position="799"/>
    </location>
</feature>
<feature type="region of interest" description="Disordered" evidence="7">
    <location>
        <begin position="936"/>
        <end position="964"/>
    </location>
</feature>
<keyword evidence="4" id="KW-0238">DNA-binding</keyword>
<protein>
    <recommendedName>
        <fullName evidence="8">AXH domain-containing protein</fullName>
    </recommendedName>
</protein>
<keyword evidence="10" id="KW-1185">Reference proteome</keyword>
<evidence type="ECO:0000259" key="8">
    <source>
        <dbReference type="PROSITE" id="PS51148"/>
    </source>
</evidence>
<feature type="compositionally biased region" description="Acidic residues" evidence="7">
    <location>
        <begin position="1051"/>
        <end position="1064"/>
    </location>
</feature>
<dbReference type="Proteomes" id="UP001497497">
    <property type="component" value="Unassembled WGS sequence"/>
</dbReference>
<evidence type="ECO:0000313" key="9">
    <source>
        <dbReference type="EMBL" id="CAL1539376.1"/>
    </source>
</evidence>
<dbReference type="Gene3D" id="2.170.16.10">
    <property type="entry name" value="Hedgehog/Intein (Hint) domain"/>
    <property type="match status" value="1"/>
</dbReference>
<name>A0AAV2HYU4_LYMST</name>
<feature type="compositionally biased region" description="Polar residues" evidence="7">
    <location>
        <begin position="407"/>
        <end position="420"/>
    </location>
</feature>
<evidence type="ECO:0000313" key="10">
    <source>
        <dbReference type="Proteomes" id="UP001497497"/>
    </source>
</evidence>
<dbReference type="InterPro" id="IPR043404">
    <property type="entry name" value="ATAXIN1-like"/>
</dbReference>
<feature type="compositionally biased region" description="Low complexity" evidence="7">
    <location>
        <begin position="361"/>
        <end position="372"/>
    </location>
</feature>
<feature type="region of interest" description="Disordered" evidence="7">
    <location>
        <begin position="21"/>
        <end position="40"/>
    </location>
</feature>
<keyword evidence="6" id="KW-0539">Nucleus</keyword>
<gene>
    <name evidence="9" type="ORF">GSLYS_00013195001</name>
</gene>
<reference evidence="9 10" key="1">
    <citation type="submission" date="2024-04" db="EMBL/GenBank/DDBJ databases">
        <authorList>
            <consortium name="Genoscope - CEA"/>
            <person name="William W."/>
        </authorList>
    </citation>
    <scope>NUCLEOTIDE SEQUENCE [LARGE SCALE GENOMIC DNA]</scope>
</reference>
<feature type="domain" description="AXH" evidence="8">
    <location>
        <begin position="795"/>
        <end position="926"/>
    </location>
</feature>
<feature type="compositionally biased region" description="Low complexity" evidence="7">
    <location>
        <begin position="936"/>
        <end position="945"/>
    </location>
</feature>
<dbReference type="GO" id="GO:0005634">
    <property type="term" value="C:nucleus"/>
    <property type="evidence" value="ECO:0007669"/>
    <property type="project" value="UniProtKB-SubCell"/>
</dbReference>
<feature type="compositionally biased region" description="Polar residues" evidence="7">
    <location>
        <begin position="544"/>
        <end position="566"/>
    </location>
</feature>
<dbReference type="PANTHER" id="PTHR13392:SF13">
    <property type="entry name" value="AXH DOMAIN-CONTAINING PROTEIN"/>
    <property type="match status" value="1"/>
</dbReference>
<organism evidence="9 10">
    <name type="scientific">Lymnaea stagnalis</name>
    <name type="common">Great pond snail</name>
    <name type="synonym">Helix stagnalis</name>
    <dbReference type="NCBI Taxonomy" id="6523"/>
    <lineage>
        <taxon>Eukaryota</taxon>
        <taxon>Metazoa</taxon>
        <taxon>Spiralia</taxon>
        <taxon>Lophotrochozoa</taxon>
        <taxon>Mollusca</taxon>
        <taxon>Gastropoda</taxon>
        <taxon>Heterobranchia</taxon>
        <taxon>Euthyneura</taxon>
        <taxon>Panpulmonata</taxon>
        <taxon>Hygrophila</taxon>
        <taxon>Lymnaeoidea</taxon>
        <taxon>Lymnaeidae</taxon>
        <taxon>Lymnaea</taxon>
    </lineage>
</organism>
<dbReference type="SUPFAM" id="SSF102031">
    <property type="entry name" value="AXH domain"/>
    <property type="match status" value="1"/>
</dbReference>
<feature type="compositionally biased region" description="Low complexity" evidence="7">
    <location>
        <begin position="952"/>
        <end position="964"/>
    </location>
</feature>
<dbReference type="EMBL" id="CAXITT010000338">
    <property type="protein sequence ID" value="CAL1539376.1"/>
    <property type="molecule type" value="Genomic_DNA"/>
</dbReference>
<dbReference type="Pfam" id="PF08517">
    <property type="entry name" value="AXH"/>
    <property type="match status" value="1"/>
</dbReference>
<evidence type="ECO:0000256" key="4">
    <source>
        <dbReference type="ARBA" id="ARBA00023125"/>
    </source>
</evidence>
<dbReference type="PROSITE" id="PS51148">
    <property type="entry name" value="AXH"/>
    <property type="match status" value="1"/>
</dbReference>
<feature type="compositionally biased region" description="Gly residues" evidence="7">
    <location>
        <begin position="348"/>
        <end position="360"/>
    </location>
</feature>
<dbReference type="GO" id="GO:0006355">
    <property type="term" value="P:regulation of DNA-templated transcription"/>
    <property type="evidence" value="ECO:0007669"/>
    <property type="project" value="InterPro"/>
</dbReference>
<accession>A0AAV2HYU4</accession>
<dbReference type="PANTHER" id="PTHR13392">
    <property type="entry name" value="ATAXIN 1"/>
    <property type="match status" value="1"/>
</dbReference>
<feature type="compositionally biased region" description="Low complexity" evidence="7">
    <location>
        <begin position="379"/>
        <end position="392"/>
    </location>
</feature>
<keyword evidence="3" id="KW-0805">Transcription regulation</keyword>
<feature type="region of interest" description="Disordered" evidence="7">
    <location>
        <begin position="656"/>
        <end position="802"/>
    </location>
</feature>
<sequence>MCVGNLCSGLDGQSLYCTEVLPSSSPPSQPITVEGGGTNRRGQVSVNGGANSQPVQYTIIIADPQLQQNGSSSRSITSGATNILLNTLVQQQQLQQQQQQLQHHLVSISKANSTLNNLIASSNASVFVNSNNLNGSYKCSNLLSTGVVTGNSNNVSGNSNNVSGSNNNTSAFPANLIANSLNNNNVDGKSISISLPHNSKLPAAVFDSGSAEGGILIFNYTDSGDAGTATLANINQLVSVHGHDFVAEGSNPAPKAVSDKASVISTDNWGTKQSHSYVAKPDTYQLSSGIRLDARSSAVYNGPVIEKEGADYQRGSTNGTSHLSPPVQSGERQLQEVSSASERLSGGMHSGRIGGAGSGQGHSNHQQQQRQSPNGTPTSSAAASSQSTMLSAGQPAVPSSAIFRTGADNSSPPHRLSGSNVSGYTAAQYSTIYGMHGQAPAHLTNMQPYSTFFPAFGGSGTSSHVFSHGSLMTAAPQSHYPVIESYSAMLASMGSQVQHRGVQGADRSPRMPAAPSGPVTQRPFLPSTPHLVAPGTQYSASCRRLSGSNSPSPGVQTCSPQTTPAVSSHHLDKMASIKGGHQARDIEASMDLRLYGDVSGIHEEKSSLSPSSPYGASGHVPKVSFDNVVKEYGGRDSPSGRGDLYYRTSLSGKEGSLKHRILTRPSDSELPDDMSKVSGVHGLKDEPASKRPKVSSMSLAPVSYGQHGDSQRPGAGRHQTLSHPAARHSPINSNTNLAVESRGPNSGHHPDNVSGHQGESLTPYQHGDDSRYKPQAYHHTPSPSWSSPPSSPSCENPSSHLQYPSHFMKGSIIQLADGTLKRVEDLQTDDFVSSAEISSDLKVDSSTVVRIEENQDRGTAMLSFSVGEHRVQVTVEATLEHPFFVFGQGWSSCSVTRTLARYGLDCQKLNVGDVCISLTHKDVNLKAAEISQQQQQEQSYIADQSGPTAAHSAPIPMSATSASSSILTSQSSNISSGTSSMVSSSLKVDSVDKKFLPPHHSSGSSSNKRRLSQTELPPPQSNIVPVKKESNNNSLCSRRRGSALRQGEGEVKEEEEPEDEDEDSTSLLRQRRWSAPDPVTVKADQERERERQMLANEAQKAEESLLGGGGDNNGHH</sequence>
<evidence type="ECO:0000256" key="1">
    <source>
        <dbReference type="ARBA" id="ARBA00004123"/>
    </source>
</evidence>
<feature type="compositionally biased region" description="Basic and acidic residues" evidence="7">
    <location>
        <begin position="1083"/>
        <end position="1092"/>
    </location>
</feature>
<feature type="region of interest" description="Disordered" evidence="7">
    <location>
        <begin position="544"/>
        <end position="567"/>
    </location>
</feature>
<feature type="region of interest" description="Disordered" evidence="7">
    <location>
        <begin position="309"/>
        <end position="420"/>
    </location>
</feature>
<dbReference type="GO" id="GO:0003723">
    <property type="term" value="F:RNA binding"/>
    <property type="evidence" value="ECO:0007669"/>
    <property type="project" value="InterPro"/>
</dbReference>
<feature type="region of interest" description="Disordered" evidence="7">
    <location>
        <begin position="503"/>
        <end position="529"/>
    </location>
</feature>
<proteinExistence type="predicted"/>
<dbReference type="InterPro" id="IPR036096">
    <property type="entry name" value="Ataxin_AXH_dom_sf"/>
</dbReference>
<evidence type="ECO:0000256" key="2">
    <source>
        <dbReference type="ARBA" id="ARBA00022491"/>
    </source>
</evidence>
<comment type="subcellular location">
    <subcellularLocation>
        <location evidence="1">Nucleus</location>
    </subcellularLocation>
</comment>
<evidence type="ECO:0000256" key="6">
    <source>
        <dbReference type="ARBA" id="ARBA00023242"/>
    </source>
</evidence>
<dbReference type="GO" id="GO:0003677">
    <property type="term" value="F:DNA binding"/>
    <property type="evidence" value="ECO:0007669"/>
    <property type="project" value="UniProtKB-KW"/>
</dbReference>
<feature type="compositionally biased region" description="Polar residues" evidence="7">
    <location>
        <begin position="754"/>
        <end position="763"/>
    </location>
</feature>
<feature type="compositionally biased region" description="Gly residues" evidence="7">
    <location>
        <begin position="1106"/>
        <end position="1116"/>
    </location>
</feature>
<feature type="compositionally biased region" description="Polar residues" evidence="7">
    <location>
        <begin position="314"/>
        <end position="342"/>
    </location>
</feature>
<feature type="region of interest" description="Disordered" evidence="7">
    <location>
        <begin position="993"/>
        <end position="1116"/>
    </location>
</feature>
<keyword evidence="5" id="KW-0804">Transcription</keyword>
<dbReference type="InterPro" id="IPR003652">
    <property type="entry name" value="Ataxin_AXH_dom"/>
</dbReference>
<evidence type="ECO:0000256" key="7">
    <source>
        <dbReference type="SAM" id="MobiDB-lite"/>
    </source>
</evidence>
<dbReference type="AlphaFoldDB" id="A0AAV2HYU4"/>
<keyword evidence="2" id="KW-0678">Repressor</keyword>
<evidence type="ECO:0000256" key="3">
    <source>
        <dbReference type="ARBA" id="ARBA00023015"/>
    </source>
</evidence>
<dbReference type="SMART" id="SM00536">
    <property type="entry name" value="AXH"/>
    <property type="match status" value="1"/>
</dbReference>
<comment type="caution">
    <text evidence="9">The sequence shown here is derived from an EMBL/GenBank/DDBJ whole genome shotgun (WGS) entry which is preliminary data.</text>
</comment>
<evidence type="ECO:0000256" key="5">
    <source>
        <dbReference type="ARBA" id="ARBA00023163"/>
    </source>
</evidence>